<organism evidence="8 9">
    <name type="scientific">Acetobacter malorum</name>
    <dbReference type="NCBI Taxonomy" id="178901"/>
    <lineage>
        <taxon>Bacteria</taxon>
        <taxon>Pseudomonadati</taxon>
        <taxon>Pseudomonadota</taxon>
        <taxon>Alphaproteobacteria</taxon>
        <taxon>Acetobacterales</taxon>
        <taxon>Acetobacteraceae</taxon>
        <taxon>Acetobacter</taxon>
    </lineage>
</organism>
<comment type="caution">
    <text evidence="8">The sequence shown here is derived from an EMBL/GenBank/DDBJ whole genome shotgun (WGS) entry which is preliminary data.</text>
</comment>
<dbReference type="InterPro" id="IPR023650">
    <property type="entry name" value="Beta-lactam_class-A_AS"/>
</dbReference>
<evidence type="ECO:0000256" key="2">
    <source>
        <dbReference type="ARBA" id="ARBA00009009"/>
    </source>
</evidence>
<dbReference type="NCBIfam" id="NF033103">
    <property type="entry name" value="bla_class_A"/>
    <property type="match status" value="1"/>
</dbReference>
<dbReference type="InterPro" id="IPR012338">
    <property type="entry name" value="Beta-lactam/transpept-like"/>
</dbReference>
<keyword evidence="4 6" id="KW-0378">Hydrolase</keyword>
<evidence type="ECO:0000259" key="7">
    <source>
        <dbReference type="Pfam" id="PF13354"/>
    </source>
</evidence>
<feature type="domain" description="Beta-lactamase class A catalytic" evidence="7">
    <location>
        <begin position="41"/>
        <end position="261"/>
    </location>
</feature>
<comment type="catalytic activity">
    <reaction evidence="1 6">
        <text>a beta-lactam + H2O = a substituted beta-amino acid</text>
        <dbReference type="Rhea" id="RHEA:20401"/>
        <dbReference type="ChEBI" id="CHEBI:15377"/>
        <dbReference type="ChEBI" id="CHEBI:35627"/>
        <dbReference type="ChEBI" id="CHEBI:140347"/>
        <dbReference type="EC" id="3.5.2.6"/>
    </reaction>
</comment>
<dbReference type="GO" id="GO:0008800">
    <property type="term" value="F:beta-lactamase activity"/>
    <property type="evidence" value="ECO:0007669"/>
    <property type="project" value="UniProtKB-UniRule"/>
</dbReference>
<sequence>MLFRRKFLACAPVVLALPACAAPRVASVLSEYEDATGGRIGVYARNLVTGQSLTWRENERFAVCSTFKASLVALVLLRVEQGHERLEDMVPYTQADVEKAAYAPVAQAHVEDGGLTVRTLCQAALEQSDNACANLLLARVGGPAMLTRFWRSLGDTKTRLDDWEPVLNRTPPGGLRNTTTPRAMAGTLEHVLFGDTLSVSSRTLLTDWLKGCRTGTHRLRAGLPEGWGVGDKTGNNGRDAVSDIAVAWPAPQRPIILSVYTRGGHPVEEQFRTAFAGIGRMVGQVLG</sequence>
<dbReference type="Gene3D" id="3.40.710.10">
    <property type="entry name" value="DD-peptidase/beta-lactamase superfamily"/>
    <property type="match status" value="1"/>
</dbReference>
<dbReference type="GO" id="GO:0046677">
    <property type="term" value="P:response to antibiotic"/>
    <property type="evidence" value="ECO:0007669"/>
    <property type="project" value="UniProtKB-UniRule"/>
</dbReference>
<evidence type="ECO:0000313" key="9">
    <source>
        <dbReference type="Proteomes" id="UP000075526"/>
    </source>
</evidence>
<dbReference type="GO" id="GO:0030655">
    <property type="term" value="P:beta-lactam antibiotic catabolic process"/>
    <property type="evidence" value="ECO:0007669"/>
    <property type="project" value="InterPro"/>
</dbReference>
<dbReference type="Proteomes" id="UP000075526">
    <property type="component" value="Unassembled WGS sequence"/>
</dbReference>
<dbReference type="InterPro" id="IPR000871">
    <property type="entry name" value="Beta-lactam_class-A"/>
</dbReference>
<dbReference type="PATRIC" id="fig|178901.10.peg.2472"/>
<reference evidence="8 9" key="1">
    <citation type="submission" date="2015-06" db="EMBL/GenBank/DDBJ databases">
        <title>Improved classification and identification of acetic acid bacteria using matrix-assisted laser desorption/ionization time-of-flight mass spectrometry; Gluconobacter nephelii and Gluconobacter uchimurae are later heterotypic synonyms of Gluconobacter japonicus and Gluconobacter oxydans, respectively.</title>
        <authorList>
            <person name="Li L."/>
            <person name="Cleenwerck I."/>
            <person name="De Vuyst L."/>
            <person name="Vandamme P."/>
        </authorList>
    </citation>
    <scope>NUCLEOTIDE SEQUENCE [LARGE SCALE GENOMIC DNA]</scope>
    <source>
        <strain evidence="8 9">LMG 1552</strain>
    </source>
</reference>
<evidence type="ECO:0000256" key="6">
    <source>
        <dbReference type="RuleBase" id="RU361140"/>
    </source>
</evidence>
<evidence type="ECO:0000313" key="8">
    <source>
        <dbReference type="EMBL" id="KXV13759.1"/>
    </source>
</evidence>
<dbReference type="RefSeq" id="WP_052403980.1">
    <property type="nucleotide sequence ID" value="NZ_LHZF01000176.1"/>
</dbReference>
<name>A0A087PMC5_9PROT</name>
<dbReference type="SUPFAM" id="SSF56601">
    <property type="entry name" value="beta-lactamase/transpeptidase-like"/>
    <property type="match status" value="1"/>
</dbReference>
<accession>A0A087PMC5</accession>
<evidence type="ECO:0000256" key="3">
    <source>
        <dbReference type="ARBA" id="ARBA00012865"/>
    </source>
</evidence>
<dbReference type="AlphaFoldDB" id="A0A087PMC5"/>
<gene>
    <name evidence="8" type="ORF">AD933_15070</name>
</gene>
<evidence type="ECO:0000256" key="1">
    <source>
        <dbReference type="ARBA" id="ARBA00001526"/>
    </source>
</evidence>
<evidence type="ECO:0000256" key="4">
    <source>
        <dbReference type="ARBA" id="ARBA00022801"/>
    </source>
</evidence>
<dbReference type="InterPro" id="IPR045155">
    <property type="entry name" value="Beta-lactam_cat"/>
</dbReference>
<dbReference type="EMBL" id="LHZF01000176">
    <property type="protein sequence ID" value="KXV13759.1"/>
    <property type="molecule type" value="Genomic_DNA"/>
</dbReference>
<evidence type="ECO:0000256" key="5">
    <source>
        <dbReference type="ARBA" id="ARBA00023251"/>
    </source>
</evidence>
<dbReference type="EC" id="3.5.2.6" evidence="3 6"/>
<dbReference type="Pfam" id="PF13354">
    <property type="entry name" value="Beta-lactamase2"/>
    <property type="match status" value="1"/>
</dbReference>
<keyword evidence="5 6" id="KW-0046">Antibiotic resistance</keyword>
<dbReference type="PANTHER" id="PTHR35333">
    <property type="entry name" value="BETA-LACTAMASE"/>
    <property type="match status" value="1"/>
</dbReference>
<comment type="similarity">
    <text evidence="2 6">Belongs to the class-A beta-lactamase family.</text>
</comment>
<proteinExistence type="inferred from homology"/>
<dbReference type="PANTHER" id="PTHR35333:SF3">
    <property type="entry name" value="BETA-LACTAMASE-TYPE TRANSPEPTIDASE FOLD CONTAINING PROTEIN"/>
    <property type="match status" value="1"/>
</dbReference>
<dbReference type="PROSITE" id="PS00146">
    <property type="entry name" value="BETA_LACTAMASE_A"/>
    <property type="match status" value="1"/>
</dbReference>
<dbReference type="PRINTS" id="PR00118">
    <property type="entry name" value="BLACTAMASEA"/>
</dbReference>
<protein>
    <recommendedName>
        <fullName evidence="3 6">Beta-lactamase</fullName>
        <ecNumber evidence="3 6">3.5.2.6</ecNumber>
    </recommendedName>
</protein>